<name>A0A7U4E7Q6_RUNSL</name>
<sequence length="186" mass="21305">MYVCTIKFTVYNMATFSDFTDLRYLKNNKIRVILHQNNMNASQFADAIKVQRSTISHILAYRNRPSHDILEKIVAWNEKYNLDWFRTQSPEEAQIITQLIENQGYGGAKVSNVTTPELREKNYSHKLSGSSDSRAVQIKPEVSSPNHSQEPLKPRRAVLITIVYDDGSSQVIPVDPNSKFNQFLGQ</sequence>
<evidence type="ECO:0000313" key="2">
    <source>
        <dbReference type="EMBL" id="AEI50898.1"/>
    </source>
</evidence>
<dbReference type="KEGG" id="rsi:Runsl_4578"/>
<accession>A0A7U4E7Q6</accession>
<protein>
    <recommendedName>
        <fullName evidence="1">HTH cro/C1-type domain-containing protein</fullName>
    </recommendedName>
</protein>
<keyword evidence="3" id="KW-1185">Reference proteome</keyword>
<evidence type="ECO:0000259" key="1">
    <source>
        <dbReference type="PROSITE" id="PS50943"/>
    </source>
</evidence>
<proteinExistence type="predicted"/>
<reference evidence="2 3" key="2">
    <citation type="journal article" date="2012" name="Stand. Genomic Sci.">
        <title>Complete genome sequence of the aquatic bacterium Runella slithyformis type strain (LSU 4(T)).</title>
        <authorList>
            <person name="Copeland A."/>
            <person name="Zhang X."/>
            <person name="Misra M."/>
            <person name="Lapidus A."/>
            <person name="Nolan M."/>
            <person name="Lucas S."/>
            <person name="Deshpande S."/>
            <person name="Cheng J.F."/>
            <person name="Tapia R."/>
            <person name="Goodwin L.A."/>
            <person name="Pitluck S."/>
            <person name="Liolios K."/>
            <person name="Pagani I."/>
            <person name="Ivanova N."/>
            <person name="Mikhailova N."/>
            <person name="Pati A."/>
            <person name="Chen A."/>
            <person name="Palaniappan K."/>
            <person name="Land M."/>
            <person name="Hauser L."/>
            <person name="Pan C."/>
            <person name="Jeffries C.D."/>
            <person name="Detter J.C."/>
            <person name="Brambilla E.M."/>
            <person name="Rohde M."/>
            <person name="Djao O.D."/>
            <person name="Goker M."/>
            <person name="Sikorski J."/>
            <person name="Tindall B.J."/>
            <person name="Woyke T."/>
            <person name="Bristow J."/>
            <person name="Eisen J.A."/>
            <person name="Markowitz V."/>
            <person name="Hugenholtz P."/>
            <person name="Kyrpides N.C."/>
            <person name="Klenk H.P."/>
            <person name="Mavromatis K."/>
        </authorList>
    </citation>
    <scope>NUCLEOTIDE SEQUENCE [LARGE SCALE GENOMIC DNA]</scope>
    <source>
        <strain evidence="3">ATCC 29530 / DSM 19594 / LMG 11500 / NCIMB 11436 / LSU 4</strain>
    </source>
</reference>
<dbReference type="GO" id="GO:0003677">
    <property type="term" value="F:DNA binding"/>
    <property type="evidence" value="ECO:0007669"/>
    <property type="project" value="InterPro"/>
</dbReference>
<organism evidence="2 3">
    <name type="scientific">Runella slithyformis (strain ATCC 29530 / DSM 19594 / LMG 11500 / NCIMB 11436 / LSU 4)</name>
    <dbReference type="NCBI Taxonomy" id="761193"/>
    <lineage>
        <taxon>Bacteria</taxon>
        <taxon>Pseudomonadati</taxon>
        <taxon>Bacteroidota</taxon>
        <taxon>Cytophagia</taxon>
        <taxon>Cytophagales</taxon>
        <taxon>Spirosomataceae</taxon>
        <taxon>Runella</taxon>
    </lineage>
</organism>
<evidence type="ECO:0000313" key="3">
    <source>
        <dbReference type="Proteomes" id="UP000000493"/>
    </source>
</evidence>
<dbReference type="PROSITE" id="PS50943">
    <property type="entry name" value="HTH_CROC1"/>
    <property type="match status" value="1"/>
</dbReference>
<dbReference type="Proteomes" id="UP000000493">
    <property type="component" value="Chromosome"/>
</dbReference>
<dbReference type="CDD" id="cd00093">
    <property type="entry name" value="HTH_XRE"/>
    <property type="match status" value="1"/>
</dbReference>
<dbReference type="Gene3D" id="1.10.260.40">
    <property type="entry name" value="lambda repressor-like DNA-binding domains"/>
    <property type="match status" value="1"/>
</dbReference>
<reference evidence="3" key="1">
    <citation type="submission" date="2011-06" db="EMBL/GenBank/DDBJ databases">
        <title>The complete genome of chromosome of Runella slithyformis DSM 19594.</title>
        <authorList>
            <consortium name="US DOE Joint Genome Institute (JGI-PGF)"/>
            <person name="Lucas S."/>
            <person name="Han J."/>
            <person name="Lapidus A."/>
            <person name="Bruce D."/>
            <person name="Goodwin L."/>
            <person name="Pitluck S."/>
            <person name="Peters L."/>
            <person name="Kyrpides N."/>
            <person name="Mavromatis K."/>
            <person name="Ivanova N."/>
            <person name="Ovchinnikova G."/>
            <person name="Zhang X."/>
            <person name="Misra M."/>
            <person name="Detter J.C."/>
            <person name="Tapia R."/>
            <person name="Han C."/>
            <person name="Land M."/>
            <person name="Hauser L."/>
            <person name="Markowitz V."/>
            <person name="Cheng J.-F."/>
            <person name="Hugenholtz P."/>
            <person name="Woyke T."/>
            <person name="Wu D."/>
            <person name="Tindall B."/>
            <person name="Faehrich R."/>
            <person name="Brambilla E."/>
            <person name="Klenk H.-P."/>
            <person name="Eisen J.A."/>
        </authorList>
    </citation>
    <scope>NUCLEOTIDE SEQUENCE [LARGE SCALE GENOMIC DNA]</scope>
    <source>
        <strain evidence="3">ATCC 29530 / DSM 19594 / LMG 11500 / NCIMB 11436 / LSU 4</strain>
    </source>
</reference>
<dbReference type="InterPro" id="IPR010982">
    <property type="entry name" value="Lambda_DNA-bd_dom_sf"/>
</dbReference>
<feature type="domain" description="HTH cro/C1-type" evidence="1">
    <location>
        <begin position="30"/>
        <end position="73"/>
    </location>
</feature>
<dbReference type="AlphaFoldDB" id="A0A7U4E7Q6"/>
<gene>
    <name evidence="2" type="ordered locus">Runsl_4578</name>
</gene>
<dbReference type="EMBL" id="CP002859">
    <property type="protein sequence ID" value="AEI50898.1"/>
    <property type="molecule type" value="Genomic_DNA"/>
</dbReference>
<dbReference type="InterPro" id="IPR001387">
    <property type="entry name" value="Cro/C1-type_HTH"/>
</dbReference>
<dbReference type="SUPFAM" id="SSF47413">
    <property type="entry name" value="lambda repressor-like DNA-binding domains"/>
    <property type="match status" value="1"/>
</dbReference>